<keyword evidence="3" id="KW-1185">Reference proteome</keyword>
<dbReference type="AlphaFoldDB" id="A0A7W7N4H4"/>
<dbReference type="EMBL" id="JACHKY010000003">
    <property type="protein sequence ID" value="MBB4798257.1"/>
    <property type="molecule type" value="Genomic_DNA"/>
</dbReference>
<gene>
    <name evidence="2" type="ORF">HNP32_002001</name>
</gene>
<proteinExistence type="predicted"/>
<organism evidence="2 3">
    <name type="scientific">Brevundimonas bullata</name>
    <dbReference type="NCBI Taxonomy" id="13160"/>
    <lineage>
        <taxon>Bacteria</taxon>
        <taxon>Pseudomonadati</taxon>
        <taxon>Pseudomonadota</taxon>
        <taxon>Alphaproteobacteria</taxon>
        <taxon>Caulobacterales</taxon>
        <taxon>Caulobacteraceae</taxon>
        <taxon>Brevundimonas</taxon>
    </lineage>
</organism>
<dbReference type="SUPFAM" id="SSF160214">
    <property type="entry name" value="FlaG-like"/>
    <property type="match status" value="1"/>
</dbReference>
<evidence type="ECO:0000313" key="2">
    <source>
        <dbReference type="EMBL" id="MBB4798257.1"/>
    </source>
</evidence>
<dbReference type="Proteomes" id="UP000539957">
    <property type="component" value="Unassembled WGS sequence"/>
</dbReference>
<feature type="region of interest" description="Disordered" evidence="1">
    <location>
        <begin position="22"/>
        <end position="41"/>
    </location>
</feature>
<accession>A0A7W7N4H4</accession>
<protein>
    <recommendedName>
        <fullName evidence="4">Flagellar protein FlaG</fullName>
    </recommendedName>
</protein>
<evidence type="ECO:0008006" key="4">
    <source>
        <dbReference type="Google" id="ProtNLM"/>
    </source>
</evidence>
<dbReference type="Pfam" id="PF03646">
    <property type="entry name" value="FlaG"/>
    <property type="match status" value="1"/>
</dbReference>
<dbReference type="InterPro" id="IPR035924">
    <property type="entry name" value="FlaG-like_sf"/>
</dbReference>
<evidence type="ECO:0000256" key="1">
    <source>
        <dbReference type="SAM" id="MobiDB-lite"/>
    </source>
</evidence>
<name>A0A7W7N4H4_9CAUL</name>
<evidence type="ECO:0000313" key="3">
    <source>
        <dbReference type="Proteomes" id="UP000539957"/>
    </source>
</evidence>
<dbReference type="RefSeq" id="WP_184269595.1">
    <property type="nucleotide sequence ID" value="NZ_JACHKY010000003.1"/>
</dbReference>
<sequence>MDVLLSPGADLARTDLSLDIAASPVPAPPPPVAAQGQAAEPGHSRMIIEERDGRYIYKIYDPRTGEVLRQVPREELLRHREALQEAAERLQSGQSPVSQLGAVIV</sequence>
<comment type="caution">
    <text evidence="2">The sequence shown here is derived from an EMBL/GenBank/DDBJ whole genome shotgun (WGS) entry which is preliminary data.</text>
</comment>
<dbReference type="Gene3D" id="3.30.160.170">
    <property type="entry name" value="FlaG-like"/>
    <property type="match status" value="1"/>
</dbReference>
<reference evidence="2 3" key="1">
    <citation type="submission" date="2020-08" db="EMBL/GenBank/DDBJ databases">
        <title>Functional genomics of gut bacteria from endangered species of beetles.</title>
        <authorList>
            <person name="Carlos-Shanley C."/>
        </authorList>
    </citation>
    <scope>NUCLEOTIDE SEQUENCE [LARGE SCALE GENOMIC DNA]</scope>
    <source>
        <strain evidence="2 3">S00123</strain>
    </source>
</reference>
<dbReference type="InterPro" id="IPR005186">
    <property type="entry name" value="FlaG"/>
</dbReference>